<dbReference type="AlphaFoldDB" id="A0A0R1YMY2"/>
<sequence>MTIQLPTKSFFIPQPPDDREIFWAMQRYPDNVKVYHPHGSIDGTSVFWHNRLWPNILFFAVYVDPKAMDRHFLFHRILDDLTKLAGKFSDKHLVTSDYDPQHDFNQWLHQQGFTLMDKVHCATLNPDGLSITTQNFPTSTQELTVSEALNHPELLSQLLTMSWQAYRDNHPSLSPATVSTHDWQALLLPELVSDIPSLLVNDSGNLIAISLLAKSAQTAGKLWLVNESTPGAANRLFANQVTWLKSYQRSLSICLPQVTLKLLGLTEQMAMLKTTTYENFLQ</sequence>
<evidence type="ECO:0000313" key="2">
    <source>
        <dbReference type="Proteomes" id="UP000051010"/>
    </source>
</evidence>
<dbReference type="Proteomes" id="UP000051010">
    <property type="component" value="Unassembled WGS sequence"/>
</dbReference>
<evidence type="ECO:0000313" key="1">
    <source>
        <dbReference type="EMBL" id="KRM43832.1"/>
    </source>
</evidence>
<gene>
    <name evidence="1" type="ORF">FD47_GL001206</name>
</gene>
<dbReference type="PATRIC" id="fig|1423786.4.peg.1304"/>
<accession>A0A0R1YMY2</accession>
<comment type="caution">
    <text evidence="1">The sequence shown here is derived from an EMBL/GenBank/DDBJ whole genome shotgun (WGS) entry which is preliminary data.</text>
</comment>
<dbReference type="RefSeq" id="WP_056980397.1">
    <property type="nucleotide sequence ID" value="NZ_AZFZ01000026.1"/>
</dbReference>
<organism evidence="1 2">
    <name type="scientific">Lentilactobacillus parafarraginis DSM 18390 = JCM 14109</name>
    <dbReference type="NCBI Taxonomy" id="1423786"/>
    <lineage>
        <taxon>Bacteria</taxon>
        <taxon>Bacillati</taxon>
        <taxon>Bacillota</taxon>
        <taxon>Bacilli</taxon>
        <taxon>Lactobacillales</taxon>
        <taxon>Lactobacillaceae</taxon>
        <taxon>Lentilactobacillus</taxon>
    </lineage>
</organism>
<name>A0A0R1YMY2_9LACO</name>
<reference evidence="1 2" key="1">
    <citation type="journal article" date="2015" name="Genome Announc.">
        <title>Expanding the biotechnology potential of lactobacilli through comparative genomics of 213 strains and associated genera.</title>
        <authorList>
            <person name="Sun Z."/>
            <person name="Harris H.M."/>
            <person name="McCann A."/>
            <person name="Guo C."/>
            <person name="Argimon S."/>
            <person name="Zhang W."/>
            <person name="Yang X."/>
            <person name="Jeffery I.B."/>
            <person name="Cooney J.C."/>
            <person name="Kagawa T.F."/>
            <person name="Liu W."/>
            <person name="Song Y."/>
            <person name="Salvetti E."/>
            <person name="Wrobel A."/>
            <person name="Rasinkangas P."/>
            <person name="Parkhill J."/>
            <person name="Rea M.C."/>
            <person name="O'Sullivan O."/>
            <person name="Ritari J."/>
            <person name="Douillard F.P."/>
            <person name="Paul Ross R."/>
            <person name="Yang R."/>
            <person name="Briner A.E."/>
            <person name="Felis G.E."/>
            <person name="de Vos W.M."/>
            <person name="Barrangou R."/>
            <person name="Klaenhammer T.R."/>
            <person name="Caufield P.W."/>
            <person name="Cui Y."/>
            <person name="Zhang H."/>
            <person name="O'Toole P.W."/>
        </authorList>
    </citation>
    <scope>NUCLEOTIDE SEQUENCE [LARGE SCALE GENOMIC DNA]</scope>
    <source>
        <strain evidence="1 2">DSM 18390</strain>
    </source>
</reference>
<dbReference type="EMBL" id="AZFZ01000026">
    <property type="protein sequence ID" value="KRM43832.1"/>
    <property type="molecule type" value="Genomic_DNA"/>
</dbReference>
<proteinExistence type="predicted"/>
<protein>
    <submittedName>
        <fullName evidence="1">Uncharacterized protein</fullName>
    </submittedName>
</protein>